<dbReference type="PROSITE" id="PS01156">
    <property type="entry name" value="TONB_DEPENDENT_REC_2"/>
    <property type="match status" value="1"/>
</dbReference>
<dbReference type="InterPro" id="IPR039426">
    <property type="entry name" value="TonB-dep_rcpt-like"/>
</dbReference>
<keyword evidence="7" id="KW-0408">Iron</keyword>
<dbReference type="Proteomes" id="UP000260823">
    <property type="component" value="Unassembled WGS sequence"/>
</dbReference>
<accession>A0A3E2NT61</accession>
<dbReference type="InterPro" id="IPR012910">
    <property type="entry name" value="Plug_dom"/>
</dbReference>
<evidence type="ECO:0000256" key="1">
    <source>
        <dbReference type="ARBA" id="ARBA00004571"/>
    </source>
</evidence>
<dbReference type="SUPFAM" id="SSF56935">
    <property type="entry name" value="Porins"/>
    <property type="match status" value="1"/>
</dbReference>
<evidence type="ECO:0000256" key="10">
    <source>
        <dbReference type="ARBA" id="ARBA00023136"/>
    </source>
</evidence>
<dbReference type="Gene3D" id="2.60.40.1120">
    <property type="entry name" value="Carboxypeptidase-like, regulatory domain"/>
    <property type="match status" value="1"/>
</dbReference>
<dbReference type="AlphaFoldDB" id="A0A3E2NT61"/>
<feature type="chain" id="PRO_5017549803" evidence="14">
    <location>
        <begin position="21"/>
        <end position="774"/>
    </location>
</feature>
<evidence type="ECO:0000313" key="18">
    <source>
        <dbReference type="Proteomes" id="UP000260823"/>
    </source>
</evidence>
<dbReference type="GO" id="GO:0006826">
    <property type="term" value="P:iron ion transport"/>
    <property type="evidence" value="ECO:0007669"/>
    <property type="project" value="UniProtKB-KW"/>
</dbReference>
<evidence type="ECO:0000256" key="6">
    <source>
        <dbReference type="ARBA" id="ARBA00022729"/>
    </source>
</evidence>
<comment type="similarity">
    <text evidence="12 13">Belongs to the TonB-dependent receptor family.</text>
</comment>
<proteinExistence type="inferred from homology"/>
<keyword evidence="10 12" id="KW-0472">Membrane</keyword>
<evidence type="ECO:0000256" key="5">
    <source>
        <dbReference type="ARBA" id="ARBA00022692"/>
    </source>
</evidence>
<keyword evidence="17" id="KW-0675">Receptor</keyword>
<comment type="caution">
    <text evidence="17">The sequence shown here is derived from an EMBL/GenBank/DDBJ whole genome shotgun (WGS) entry which is preliminary data.</text>
</comment>
<protein>
    <submittedName>
        <fullName evidence="17">TonB-dependent receptor</fullName>
    </submittedName>
</protein>
<keyword evidence="8" id="KW-0406">Ion transport</keyword>
<dbReference type="PANTHER" id="PTHR32552:SF81">
    <property type="entry name" value="TONB-DEPENDENT OUTER MEMBRANE RECEPTOR"/>
    <property type="match status" value="1"/>
</dbReference>
<gene>
    <name evidence="17" type="ORF">DYU05_00280</name>
</gene>
<evidence type="ECO:0000256" key="9">
    <source>
        <dbReference type="ARBA" id="ARBA00023077"/>
    </source>
</evidence>
<dbReference type="InterPro" id="IPR036942">
    <property type="entry name" value="Beta-barrel_TonB_sf"/>
</dbReference>
<evidence type="ECO:0000259" key="16">
    <source>
        <dbReference type="Pfam" id="PF07715"/>
    </source>
</evidence>
<keyword evidence="4" id="KW-0410">Iron transport</keyword>
<dbReference type="InterPro" id="IPR010917">
    <property type="entry name" value="TonB_rcpt_CS"/>
</dbReference>
<feature type="signal peptide" evidence="14">
    <location>
        <begin position="1"/>
        <end position="20"/>
    </location>
</feature>
<dbReference type="OrthoDB" id="9775095at2"/>
<comment type="subcellular location">
    <subcellularLocation>
        <location evidence="1 12">Cell outer membrane</location>
        <topology evidence="1 12">Multi-pass membrane protein</topology>
    </subcellularLocation>
</comment>
<dbReference type="EMBL" id="QWDE01000001">
    <property type="protein sequence ID" value="RFZ84111.1"/>
    <property type="molecule type" value="Genomic_DNA"/>
</dbReference>
<dbReference type="Pfam" id="PF00593">
    <property type="entry name" value="TonB_dep_Rec_b-barrel"/>
    <property type="match status" value="1"/>
</dbReference>
<keyword evidence="5 12" id="KW-0812">Transmembrane</keyword>
<dbReference type="PANTHER" id="PTHR32552">
    <property type="entry name" value="FERRICHROME IRON RECEPTOR-RELATED"/>
    <property type="match status" value="1"/>
</dbReference>
<evidence type="ECO:0000259" key="15">
    <source>
        <dbReference type="Pfam" id="PF00593"/>
    </source>
</evidence>
<evidence type="ECO:0000256" key="7">
    <source>
        <dbReference type="ARBA" id="ARBA00023004"/>
    </source>
</evidence>
<dbReference type="SUPFAM" id="SSF49464">
    <property type="entry name" value="Carboxypeptidase regulatory domain-like"/>
    <property type="match status" value="1"/>
</dbReference>
<evidence type="ECO:0000256" key="11">
    <source>
        <dbReference type="ARBA" id="ARBA00023237"/>
    </source>
</evidence>
<evidence type="ECO:0000256" key="3">
    <source>
        <dbReference type="ARBA" id="ARBA00022452"/>
    </source>
</evidence>
<keyword evidence="6 14" id="KW-0732">Signal</keyword>
<sequence>MMKKIVVLFALLASIGQAFAQSRVNFSGLVTDTHAAPIHGANVNLLNTNYSTVTDAKGAFRFNKVPAGTYTLHVSSIAFAAVNQTITIADGRQFTSIQLSEASNRLDEVVVTAQKSEESAQQVPFSISTLSAKQVQDYRVWNLKDITAIVPNLYSSNPGDNRNVTSIRGVATTSYDPAVATYIDGVNQFSLDTYIPQLFDVERVEVLRGPQGTLYGRNAMGGVINVITKQPTNETTGFAELNYGSYDQKRISLGMRTPLVKDKLYLGVAGLYTGFDGFYNNLYNNTKLDKQHTFMGNYYLKYLATQNFSLTLNVKNYANRNNGPFALAPSPADALATPFQVSQNATTKMVDNILNASLTANYAGKGFIFTSSSAYQKNYRYYTVPIDGDFSPVDAVTINNNYGPQFNKVEVGTQEFRFTSPASASKIRWTTGLYGFYRYAPTKSATGFGGDAAVNTNIERNYGWAAYAQATFVIDPKWDVTAGIRYDFEHKKGRVAGLYIPGGSDPIVSQNDSSATAHFNAFSPKVSLAYHASEANNLYATYSRGFRAGGLSQLGADPTQPPLYAFKPEYSNNFEVGSKNSLLNNKLRVNVSLFYIGINNAQVPTLILPQGLTVTRNAGKLHSKGAEAEVAATVLKGLDLSYNFGYTHARYTNLQVPSNGAVVNLNGNHQVYTPDITSMLAAQYAYPLDNKQTKLILRGEWRYLGDQYFDLANQIKQDGYSTFNARFGVSTKRFDLFVWGSNLSNKHYIDYAYDFGAAHLGNPRVYGATLSTRF</sequence>
<dbReference type="RefSeq" id="WP_117381001.1">
    <property type="nucleotide sequence ID" value="NZ_QWDE01000001.1"/>
</dbReference>
<dbReference type="Pfam" id="PF07715">
    <property type="entry name" value="Plug"/>
    <property type="match status" value="1"/>
</dbReference>
<evidence type="ECO:0000256" key="13">
    <source>
        <dbReference type="RuleBase" id="RU003357"/>
    </source>
</evidence>
<keyword evidence="9 13" id="KW-0798">TonB box</keyword>
<keyword evidence="3 12" id="KW-1134">Transmembrane beta strand</keyword>
<evidence type="ECO:0000256" key="4">
    <source>
        <dbReference type="ARBA" id="ARBA00022496"/>
    </source>
</evidence>
<name>A0A3E2NT61_9SPHI</name>
<dbReference type="InterPro" id="IPR000531">
    <property type="entry name" value="Beta-barrel_TonB"/>
</dbReference>
<evidence type="ECO:0000313" key="17">
    <source>
        <dbReference type="EMBL" id="RFZ84111.1"/>
    </source>
</evidence>
<evidence type="ECO:0000256" key="12">
    <source>
        <dbReference type="PROSITE-ProRule" id="PRU01360"/>
    </source>
</evidence>
<keyword evidence="2 12" id="KW-0813">Transport</keyword>
<organism evidence="17 18">
    <name type="scientific">Mucilaginibacter terrenus</name>
    <dbReference type="NCBI Taxonomy" id="2482727"/>
    <lineage>
        <taxon>Bacteria</taxon>
        <taxon>Pseudomonadati</taxon>
        <taxon>Bacteroidota</taxon>
        <taxon>Sphingobacteriia</taxon>
        <taxon>Sphingobacteriales</taxon>
        <taxon>Sphingobacteriaceae</taxon>
        <taxon>Mucilaginibacter</taxon>
    </lineage>
</organism>
<evidence type="ECO:0000256" key="14">
    <source>
        <dbReference type="SAM" id="SignalP"/>
    </source>
</evidence>
<dbReference type="Gene3D" id="2.40.170.20">
    <property type="entry name" value="TonB-dependent receptor, beta-barrel domain"/>
    <property type="match status" value="1"/>
</dbReference>
<evidence type="ECO:0000256" key="8">
    <source>
        <dbReference type="ARBA" id="ARBA00023065"/>
    </source>
</evidence>
<reference evidence="17 18" key="1">
    <citation type="submission" date="2018-08" db="EMBL/GenBank/DDBJ databases">
        <title>Mucilaginibacter terrae sp. nov., isolated from manganese diggings.</title>
        <authorList>
            <person name="Huang Y."/>
            <person name="Zhou Z."/>
        </authorList>
    </citation>
    <scope>NUCLEOTIDE SEQUENCE [LARGE SCALE GENOMIC DNA]</scope>
    <source>
        <strain evidence="17 18">ZH6</strain>
    </source>
</reference>
<keyword evidence="18" id="KW-1185">Reference proteome</keyword>
<feature type="domain" description="TonB-dependent receptor plug" evidence="16">
    <location>
        <begin position="120"/>
        <end position="223"/>
    </location>
</feature>
<evidence type="ECO:0000256" key="2">
    <source>
        <dbReference type="ARBA" id="ARBA00022448"/>
    </source>
</evidence>
<dbReference type="PROSITE" id="PS52016">
    <property type="entry name" value="TONB_DEPENDENT_REC_3"/>
    <property type="match status" value="1"/>
</dbReference>
<dbReference type="Pfam" id="PF13715">
    <property type="entry name" value="CarbopepD_reg_2"/>
    <property type="match status" value="1"/>
</dbReference>
<feature type="domain" description="TonB-dependent receptor-like beta-barrel" evidence="15">
    <location>
        <begin position="319"/>
        <end position="743"/>
    </location>
</feature>
<dbReference type="CDD" id="cd01347">
    <property type="entry name" value="ligand_gated_channel"/>
    <property type="match status" value="1"/>
</dbReference>
<dbReference type="InterPro" id="IPR008969">
    <property type="entry name" value="CarboxyPept-like_regulatory"/>
</dbReference>
<dbReference type="GO" id="GO:0009279">
    <property type="term" value="C:cell outer membrane"/>
    <property type="evidence" value="ECO:0007669"/>
    <property type="project" value="UniProtKB-SubCell"/>
</dbReference>
<keyword evidence="11 12" id="KW-0998">Cell outer membrane</keyword>